<feature type="compositionally biased region" description="Basic and acidic residues" evidence="1">
    <location>
        <begin position="1"/>
        <end position="25"/>
    </location>
</feature>
<proteinExistence type="predicted"/>
<accession>A0ABY7EZJ9</accession>
<gene>
    <name evidence="2" type="ORF">MAR_004624</name>
</gene>
<evidence type="ECO:0000313" key="3">
    <source>
        <dbReference type="Proteomes" id="UP001164746"/>
    </source>
</evidence>
<evidence type="ECO:0000256" key="1">
    <source>
        <dbReference type="SAM" id="MobiDB-lite"/>
    </source>
</evidence>
<reference evidence="2" key="1">
    <citation type="submission" date="2022-11" db="EMBL/GenBank/DDBJ databases">
        <title>Centuries of genome instability and evolution in soft-shell clam transmissible cancer (bioRxiv).</title>
        <authorList>
            <person name="Hart S.F.M."/>
            <person name="Yonemitsu M.A."/>
            <person name="Giersch R.M."/>
            <person name="Beal B.F."/>
            <person name="Arriagada G."/>
            <person name="Davis B.W."/>
            <person name="Ostrander E.A."/>
            <person name="Goff S.P."/>
            <person name="Metzger M.J."/>
        </authorList>
    </citation>
    <scope>NUCLEOTIDE SEQUENCE</scope>
    <source>
        <strain evidence="2">MELC-2E11</strain>
        <tissue evidence="2">Siphon/mantle</tissue>
    </source>
</reference>
<dbReference type="Proteomes" id="UP001164746">
    <property type="component" value="Chromosome 9"/>
</dbReference>
<feature type="region of interest" description="Disordered" evidence="1">
    <location>
        <begin position="1"/>
        <end position="28"/>
    </location>
</feature>
<protein>
    <submittedName>
        <fullName evidence="2">Uncharacterized protein</fullName>
    </submittedName>
</protein>
<dbReference type="EMBL" id="CP111020">
    <property type="protein sequence ID" value="WAR14519.1"/>
    <property type="molecule type" value="Genomic_DNA"/>
</dbReference>
<evidence type="ECO:0000313" key="2">
    <source>
        <dbReference type="EMBL" id="WAR14519.1"/>
    </source>
</evidence>
<sequence>MASQYEEKSVMLNSKDEEQAEESFHVKKHSFGEIQETSLRGEERGKNVRRSQSLQVLALENIMMTTDKRLRGQGRAIGRGEYSKRRSIDQIVQCEVTDRLLDGV</sequence>
<organism evidence="2 3">
    <name type="scientific">Mya arenaria</name>
    <name type="common">Soft-shell clam</name>
    <dbReference type="NCBI Taxonomy" id="6604"/>
    <lineage>
        <taxon>Eukaryota</taxon>
        <taxon>Metazoa</taxon>
        <taxon>Spiralia</taxon>
        <taxon>Lophotrochozoa</taxon>
        <taxon>Mollusca</taxon>
        <taxon>Bivalvia</taxon>
        <taxon>Autobranchia</taxon>
        <taxon>Heteroconchia</taxon>
        <taxon>Euheterodonta</taxon>
        <taxon>Imparidentia</taxon>
        <taxon>Neoheterodontei</taxon>
        <taxon>Myida</taxon>
        <taxon>Myoidea</taxon>
        <taxon>Myidae</taxon>
        <taxon>Mya</taxon>
    </lineage>
</organism>
<keyword evidence="3" id="KW-1185">Reference proteome</keyword>
<name>A0ABY7EZJ9_MYAAR</name>